<dbReference type="Proteomes" id="UP000565572">
    <property type="component" value="Unassembled WGS sequence"/>
</dbReference>
<dbReference type="InterPro" id="IPR005097">
    <property type="entry name" value="Sacchrp_dh_NADP-bd"/>
</dbReference>
<proteinExistence type="predicted"/>
<protein>
    <submittedName>
        <fullName evidence="2">Short subunit dehydrogenase-like uncharacterized protein</fullName>
    </submittedName>
</protein>
<dbReference type="SUPFAM" id="SSF51735">
    <property type="entry name" value="NAD(P)-binding Rossmann-fold domains"/>
    <property type="match status" value="1"/>
</dbReference>
<dbReference type="Pfam" id="PF03435">
    <property type="entry name" value="Sacchrp_dh_NADP"/>
    <property type="match status" value="1"/>
</dbReference>
<keyword evidence="3" id="KW-1185">Reference proteome</keyword>
<name>A0A7W5JT41_9ACTN</name>
<gene>
    <name evidence="2" type="ORF">FHX39_000789</name>
</gene>
<sequence length="367" mass="37272">MTEIWVLGGTGRVGRGVADRLADGGDSPVLVGRDAGRLREAAAARGHRTYVAPTLDAATAGIREARPTVVVSTVGPFTRTMTPVVDACLAAGSDYVDLANDLAAVPALLARGEDAVRAGRTLVTGAGFGVAATESVVAWLCAEGRDAGRRAVRVRTDMVPSLALQSGPLGEALAGTLMEGLPGVSGGGRFQGRRFADGRLTPAPLGGGVHPLVTPDGDHVSAGLMPLGELVAAQRASGAPDVESASSEVPHSQLARLVLPAASTLLAVGPLRRFAARRLAAVTFPARPAPRTHSWGHAVVTWDDGTTSEGWLGLGEAQETTDALVTEVARRLLRGDGRPGAFTPAALFGAGLATAVGGTYTRIGAAA</sequence>
<dbReference type="EMBL" id="JACHZG010000001">
    <property type="protein sequence ID" value="MBB3325845.1"/>
    <property type="molecule type" value="Genomic_DNA"/>
</dbReference>
<accession>A0A7W5JT41</accession>
<organism evidence="2 3">
    <name type="scientific">Microlunatus antarcticus</name>
    <dbReference type="NCBI Taxonomy" id="53388"/>
    <lineage>
        <taxon>Bacteria</taxon>
        <taxon>Bacillati</taxon>
        <taxon>Actinomycetota</taxon>
        <taxon>Actinomycetes</taxon>
        <taxon>Propionibacteriales</taxon>
        <taxon>Propionibacteriaceae</taxon>
        <taxon>Microlunatus</taxon>
    </lineage>
</organism>
<dbReference type="RefSeq" id="WP_183336887.1">
    <property type="nucleotide sequence ID" value="NZ_JACHZG010000001.1"/>
</dbReference>
<evidence type="ECO:0000313" key="2">
    <source>
        <dbReference type="EMBL" id="MBB3325845.1"/>
    </source>
</evidence>
<dbReference type="Gene3D" id="3.40.50.720">
    <property type="entry name" value="NAD(P)-binding Rossmann-like Domain"/>
    <property type="match status" value="1"/>
</dbReference>
<evidence type="ECO:0000313" key="3">
    <source>
        <dbReference type="Proteomes" id="UP000565572"/>
    </source>
</evidence>
<dbReference type="PANTHER" id="PTHR43781">
    <property type="entry name" value="SACCHAROPINE DEHYDROGENASE"/>
    <property type="match status" value="1"/>
</dbReference>
<reference evidence="2 3" key="1">
    <citation type="submission" date="2020-08" db="EMBL/GenBank/DDBJ databases">
        <title>Sequencing the genomes of 1000 actinobacteria strains.</title>
        <authorList>
            <person name="Klenk H.-P."/>
        </authorList>
    </citation>
    <scope>NUCLEOTIDE SEQUENCE [LARGE SCALE GENOMIC DNA]</scope>
    <source>
        <strain evidence="2 3">DSM 11053</strain>
    </source>
</reference>
<dbReference type="AlphaFoldDB" id="A0A7W5JT41"/>
<dbReference type="InterPro" id="IPR036291">
    <property type="entry name" value="NAD(P)-bd_dom_sf"/>
</dbReference>
<dbReference type="PANTHER" id="PTHR43781:SF1">
    <property type="entry name" value="SACCHAROPINE DEHYDROGENASE"/>
    <property type="match status" value="1"/>
</dbReference>
<feature type="domain" description="Saccharopine dehydrogenase NADP binding" evidence="1">
    <location>
        <begin position="4"/>
        <end position="123"/>
    </location>
</feature>
<comment type="caution">
    <text evidence="2">The sequence shown here is derived from an EMBL/GenBank/DDBJ whole genome shotgun (WGS) entry which is preliminary data.</text>
</comment>
<evidence type="ECO:0000259" key="1">
    <source>
        <dbReference type="Pfam" id="PF03435"/>
    </source>
</evidence>